<name>A0A510IF22_9VIBR</name>
<evidence type="ECO:0000256" key="10">
    <source>
        <dbReference type="ARBA" id="ARBA00034923"/>
    </source>
</evidence>
<evidence type="ECO:0000256" key="9">
    <source>
        <dbReference type="ARBA" id="ARBA00034808"/>
    </source>
</evidence>
<dbReference type="InterPro" id="IPR014016">
    <property type="entry name" value="UvrD-like_ATP-bd"/>
</dbReference>
<dbReference type="PROSITE" id="PS51198">
    <property type="entry name" value="UVRD_HELICASE_ATP_BIND"/>
    <property type="match status" value="1"/>
</dbReference>
<comment type="catalytic activity">
    <reaction evidence="8">
        <text>Couples ATP hydrolysis with the unwinding of duplex DNA by translocating in the 3'-5' direction.</text>
        <dbReference type="EC" id="5.6.2.4"/>
    </reaction>
</comment>
<dbReference type="InterPro" id="IPR013986">
    <property type="entry name" value="DExx_box_DNA_helicase_dom_sf"/>
</dbReference>
<dbReference type="GO" id="GO:0000725">
    <property type="term" value="P:recombinational repair"/>
    <property type="evidence" value="ECO:0007669"/>
    <property type="project" value="TreeGrafter"/>
</dbReference>
<protein>
    <recommendedName>
        <fullName evidence="9">DNA 3'-5' helicase</fullName>
        <ecNumber evidence="9">5.6.2.4</ecNumber>
    </recommendedName>
    <alternativeName>
        <fullName evidence="10">DNA 3'-5' helicase II</fullName>
    </alternativeName>
</protein>
<dbReference type="PANTHER" id="PTHR11070">
    <property type="entry name" value="UVRD / RECB / PCRA DNA HELICASE FAMILY MEMBER"/>
    <property type="match status" value="1"/>
</dbReference>
<evidence type="ECO:0000256" key="7">
    <source>
        <dbReference type="ARBA" id="ARBA00023235"/>
    </source>
</evidence>
<evidence type="ECO:0000256" key="2">
    <source>
        <dbReference type="ARBA" id="ARBA00022741"/>
    </source>
</evidence>
<dbReference type="RefSeq" id="WP_143694289.1">
    <property type="nucleotide sequence ID" value="NZ_AP019800.1"/>
</dbReference>
<dbReference type="Pfam" id="PF13361">
    <property type="entry name" value="UvrD_C"/>
    <property type="match status" value="1"/>
</dbReference>
<dbReference type="Gene3D" id="1.10.10.160">
    <property type="match status" value="1"/>
</dbReference>
<gene>
    <name evidence="14" type="ORF">VroAM7_49750</name>
</gene>
<keyword evidence="5 12" id="KW-0067">ATP-binding</keyword>
<evidence type="ECO:0000256" key="1">
    <source>
        <dbReference type="ARBA" id="ARBA00009922"/>
    </source>
</evidence>
<evidence type="ECO:0000256" key="11">
    <source>
        <dbReference type="ARBA" id="ARBA00048988"/>
    </source>
</evidence>
<comment type="catalytic activity">
    <reaction evidence="11">
        <text>ATP + H2O = ADP + phosphate + H(+)</text>
        <dbReference type="Rhea" id="RHEA:13065"/>
        <dbReference type="ChEBI" id="CHEBI:15377"/>
        <dbReference type="ChEBI" id="CHEBI:15378"/>
        <dbReference type="ChEBI" id="CHEBI:30616"/>
        <dbReference type="ChEBI" id="CHEBI:43474"/>
        <dbReference type="ChEBI" id="CHEBI:456216"/>
        <dbReference type="EC" id="5.6.2.4"/>
    </reaction>
</comment>
<keyword evidence="4 12" id="KW-0347">Helicase</keyword>
<evidence type="ECO:0000256" key="4">
    <source>
        <dbReference type="ARBA" id="ARBA00022806"/>
    </source>
</evidence>
<dbReference type="GO" id="GO:0003677">
    <property type="term" value="F:DNA binding"/>
    <property type="evidence" value="ECO:0007669"/>
    <property type="project" value="UniProtKB-KW"/>
</dbReference>
<dbReference type="GO" id="GO:0005524">
    <property type="term" value="F:ATP binding"/>
    <property type="evidence" value="ECO:0007669"/>
    <property type="project" value="UniProtKB-UniRule"/>
</dbReference>
<dbReference type="InterPro" id="IPR027417">
    <property type="entry name" value="P-loop_NTPase"/>
</dbReference>
<dbReference type="InterPro" id="IPR000212">
    <property type="entry name" value="DNA_helicase_UvrD/REP"/>
</dbReference>
<feature type="binding site" evidence="12">
    <location>
        <begin position="7"/>
        <end position="14"/>
    </location>
    <ligand>
        <name>ATP</name>
        <dbReference type="ChEBI" id="CHEBI:30616"/>
    </ligand>
</feature>
<dbReference type="InterPro" id="IPR014017">
    <property type="entry name" value="DNA_helicase_UvrD-like_C"/>
</dbReference>
<keyword evidence="3 12" id="KW-0378">Hydrolase</keyword>
<reference evidence="15" key="1">
    <citation type="submission" date="2019-07" db="EMBL/GenBank/DDBJ databases">
        <title>Complete Genome Sequences of Vibrion rotiferianus strain AM7.</title>
        <authorList>
            <person name="Miyazaki K."/>
            <person name="Wiseschart A."/>
            <person name="Pootanakit K."/>
            <person name="Ishimori K."/>
            <person name="Kitahara K."/>
        </authorList>
    </citation>
    <scope>NUCLEOTIDE SEQUENCE [LARGE SCALE GENOMIC DNA]</scope>
    <source>
        <strain evidence="15">AM7</strain>
        <plasmid evidence="15">pam7 dna</plasmid>
    </source>
</reference>
<evidence type="ECO:0000256" key="3">
    <source>
        <dbReference type="ARBA" id="ARBA00022801"/>
    </source>
</evidence>
<keyword evidence="7" id="KW-0413">Isomerase</keyword>
<dbReference type="GO" id="GO:0016887">
    <property type="term" value="F:ATP hydrolysis activity"/>
    <property type="evidence" value="ECO:0007669"/>
    <property type="project" value="RHEA"/>
</dbReference>
<dbReference type="Pfam" id="PF00580">
    <property type="entry name" value="UvrD-helicase"/>
    <property type="match status" value="1"/>
</dbReference>
<evidence type="ECO:0000256" key="5">
    <source>
        <dbReference type="ARBA" id="ARBA00022840"/>
    </source>
</evidence>
<dbReference type="Gene3D" id="3.40.50.300">
    <property type="entry name" value="P-loop containing nucleotide triphosphate hydrolases"/>
    <property type="match status" value="2"/>
</dbReference>
<sequence>MKKLLLGGPGSGKTTHLVNATVQAKSNQQKCLFLSYNVRNVLAAQQRAGLSQNDCRSIYALTLAIYRDIAIARHMPVRELIDEGVCRFLARKAIVEAKKHIFLNNVRANMRMAQELVELTERYIHKTNEIPVDTDTIIANAKACGLNDRYGYELYKVLPTYMETVRREGAILFCEMLCIVVQTHKRYPTFIERITSEVSLVMVDEIQDLTSLEFELIKGIINSVSSDIILAGDFNQCVTQYRGANPNQLFKSITELGFEVEQLTSSYRFGSHIGHFASVYQQHRHSVCCQSDRYTRLNILHEGVKLKETSRSNSKALLTRTKEQSLVYQFWLESQGMNVIVNDGYYWKESQVFQALLGWAVMVTDFDVDQLPYLKAKSMIRTLLYYPYRSANDEVINVLTNEDPKTAFNGLTAASELGASSLGGLPYFLLKAKSQLQPNCTFHEFLSVIMKNQHFHVEVNARRKSYSPLAHLHTLMEGSDFKLTDFISLMAALTINPNAQQVEVMTLHSSKGLEFDDVILAGLHKSCIPLPTDTIEEAESLFYVGMTRAKHNLTLIVPKQGCTPLIQKMIKVGKIA</sequence>
<dbReference type="GO" id="GO:0043138">
    <property type="term" value="F:3'-5' DNA helicase activity"/>
    <property type="evidence" value="ECO:0007669"/>
    <property type="project" value="UniProtKB-EC"/>
</dbReference>
<accession>A0A510IF22</accession>
<dbReference type="Gene3D" id="1.10.486.10">
    <property type="entry name" value="PCRA, domain 4"/>
    <property type="match status" value="1"/>
</dbReference>
<dbReference type="AlphaFoldDB" id="A0A510IF22"/>
<keyword evidence="6" id="KW-0238">DNA-binding</keyword>
<feature type="domain" description="UvrD-like helicase ATP-binding" evidence="13">
    <location>
        <begin position="1"/>
        <end position="270"/>
    </location>
</feature>
<evidence type="ECO:0000256" key="12">
    <source>
        <dbReference type="PROSITE-ProRule" id="PRU00560"/>
    </source>
</evidence>
<evidence type="ECO:0000313" key="15">
    <source>
        <dbReference type="Proteomes" id="UP000315115"/>
    </source>
</evidence>
<proteinExistence type="inferred from homology"/>
<dbReference type="SUPFAM" id="SSF52540">
    <property type="entry name" value="P-loop containing nucleoside triphosphate hydrolases"/>
    <property type="match status" value="1"/>
</dbReference>
<comment type="similarity">
    <text evidence="1">Belongs to the helicase family. UvrD subfamily.</text>
</comment>
<dbReference type="EMBL" id="AP019800">
    <property type="protein sequence ID" value="BBL92322.1"/>
    <property type="molecule type" value="Genomic_DNA"/>
</dbReference>
<evidence type="ECO:0000256" key="6">
    <source>
        <dbReference type="ARBA" id="ARBA00023125"/>
    </source>
</evidence>
<evidence type="ECO:0000313" key="14">
    <source>
        <dbReference type="EMBL" id="BBL92322.1"/>
    </source>
</evidence>
<organism evidence="14 15">
    <name type="scientific">Vibrio rotiferianus</name>
    <dbReference type="NCBI Taxonomy" id="190895"/>
    <lineage>
        <taxon>Bacteria</taxon>
        <taxon>Pseudomonadati</taxon>
        <taxon>Pseudomonadota</taxon>
        <taxon>Gammaproteobacteria</taxon>
        <taxon>Vibrionales</taxon>
        <taxon>Vibrionaceae</taxon>
        <taxon>Vibrio</taxon>
    </lineage>
</organism>
<keyword evidence="14" id="KW-0614">Plasmid</keyword>
<dbReference type="PANTHER" id="PTHR11070:SF2">
    <property type="entry name" value="ATP-DEPENDENT DNA HELICASE SRS2"/>
    <property type="match status" value="1"/>
</dbReference>
<evidence type="ECO:0000256" key="8">
    <source>
        <dbReference type="ARBA" id="ARBA00034617"/>
    </source>
</evidence>
<dbReference type="EC" id="5.6.2.4" evidence="9"/>
<evidence type="ECO:0000259" key="13">
    <source>
        <dbReference type="PROSITE" id="PS51198"/>
    </source>
</evidence>
<keyword evidence="2 12" id="KW-0547">Nucleotide-binding</keyword>
<dbReference type="Proteomes" id="UP000315115">
    <property type="component" value="Plasmid pAM7"/>
</dbReference>
<geneLocation type="plasmid" evidence="15">
    <name>pam7 dna</name>
</geneLocation>